<evidence type="ECO:0000256" key="1">
    <source>
        <dbReference type="SAM" id="MobiDB-lite"/>
    </source>
</evidence>
<evidence type="ECO:0000256" key="2">
    <source>
        <dbReference type="SAM" id="Phobius"/>
    </source>
</evidence>
<keyword evidence="2" id="KW-0472">Membrane</keyword>
<protein>
    <submittedName>
        <fullName evidence="3">Uncharacterized protein</fullName>
    </submittedName>
</protein>
<keyword evidence="2" id="KW-1133">Transmembrane helix</keyword>
<keyword evidence="4" id="KW-1185">Reference proteome</keyword>
<gene>
    <name evidence="3" type="primary">X975_14072</name>
    <name evidence="3" type="ORF">TNIN_79631</name>
</gene>
<feature type="compositionally biased region" description="Low complexity" evidence="1">
    <location>
        <begin position="291"/>
        <end position="302"/>
    </location>
</feature>
<evidence type="ECO:0000313" key="4">
    <source>
        <dbReference type="Proteomes" id="UP000886998"/>
    </source>
</evidence>
<evidence type="ECO:0000313" key="3">
    <source>
        <dbReference type="EMBL" id="GFY47392.1"/>
    </source>
</evidence>
<feature type="transmembrane region" description="Helical" evidence="2">
    <location>
        <begin position="396"/>
        <end position="418"/>
    </location>
</feature>
<keyword evidence="2" id="KW-0812">Transmembrane</keyword>
<dbReference type="OrthoDB" id="6436263at2759"/>
<accession>A0A8X6X5G8</accession>
<name>A0A8X6X5G8_9ARAC</name>
<dbReference type="EMBL" id="BMAV01005934">
    <property type="protein sequence ID" value="GFY47392.1"/>
    <property type="molecule type" value="Genomic_DNA"/>
</dbReference>
<proteinExistence type="predicted"/>
<feature type="region of interest" description="Disordered" evidence="1">
    <location>
        <begin position="106"/>
        <end position="196"/>
    </location>
</feature>
<feature type="compositionally biased region" description="Polar residues" evidence="1">
    <location>
        <begin position="274"/>
        <end position="283"/>
    </location>
</feature>
<dbReference type="Proteomes" id="UP000886998">
    <property type="component" value="Unassembled WGS sequence"/>
</dbReference>
<comment type="caution">
    <text evidence="3">The sequence shown here is derived from an EMBL/GenBank/DDBJ whole genome shotgun (WGS) entry which is preliminary data.</text>
</comment>
<sequence length="434" mass="47166">MEPAISCFIACIALKGNVEKTVSFEEYCFQDVAEIARCIKKMKYHQNYMGDGDRHNSGLSSASGKGPSQYSAYNSLPRSSHGGPHQERVIPKSEVEVINNPVINQQVAPLQRDGSLRTGSGQGRGRMYLSLHRGPSSSSTSDNNSDATYTDSEPITRRTRGNPSLEGQNMFHESPPEPAPASMLPGRNIAPGLHLDGLGRRPRLGYLESECESEPPYLPTMLSTGISSVYPSQDVSLDDKVTPLIESNPSLEMTSNSQDLRNVSKLSIDDNERIYSQPQQVQLPKSDDKNSSMGNGMNNPSSQPHHINAGNPLTYTAGGPGGPTYSNPLPVYCSTPSSTTGPMVPITNCVNPQLIQPPTAPGPTRPPFTSSSKFTSAAINSSRLHFQKTCAHKCSWKMATIILIFLTTVLVAFVTYFAGMQDQELKLFHMSIQT</sequence>
<organism evidence="3 4">
    <name type="scientific">Trichonephila inaurata madagascariensis</name>
    <dbReference type="NCBI Taxonomy" id="2747483"/>
    <lineage>
        <taxon>Eukaryota</taxon>
        <taxon>Metazoa</taxon>
        <taxon>Ecdysozoa</taxon>
        <taxon>Arthropoda</taxon>
        <taxon>Chelicerata</taxon>
        <taxon>Arachnida</taxon>
        <taxon>Araneae</taxon>
        <taxon>Araneomorphae</taxon>
        <taxon>Entelegynae</taxon>
        <taxon>Araneoidea</taxon>
        <taxon>Nephilidae</taxon>
        <taxon>Trichonephila</taxon>
        <taxon>Trichonephila inaurata</taxon>
    </lineage>
</organism>
<reference evidence="3" key="1">
    <citation type="submission" date="2020-08" db="EMBL/GenBank/DDBJ databases">
        <title>Multicomponent nature underlies the extraordinary mechanical properties of spider dragline silk.</title>
        <authorList>
            <person name="Kono N."/>
            <person name="Nakamura H."/>
            <person name="Mori M."/>
            <person name="Yoshida Y."/>
            <person name="Ohtoshi R."/>
            <person name="Malay A.D."/>
            <person name="Moran D.A.P."/>
            <person name="Tomita M."/>
            <person name="Numata K."/>
            <person name="Arakawa K."/>
        </authorList>
    </citation>
    <scope>NUCLEOTIDE SEQUENCE</scope>
</reference>
<feature type="compositionally biased region" description="Polar residues" evidence="1">
    <location>
        <begin position="57"/>
        <end position="78"/>
    </location>
</feature>
<feature type="region of interest" description="Disordered" evidence="1">
    <location>
        <begin position="55"/>
        <end position="87"/>
    </location>
</feature>
<feature type="compositionally biased region" description="Low complexity" evidence="1">
    <location>
        <begin position="136"/>
        <end position="152"/>
    </location>
</feature>
<dbReference type="AlphaFoldDB" id="A0A8X6X5G8"/>
<feature type="region of interest" description="Disordered" evidence="1">
    <location>
        <begin position="268"/>
        <end position="311"/>
    </location>
</feature>